<sequence length="354" mass="40073">MEHKYADLATLPYTDPEKEHRVAIVLNGDKKCGYHISLNLYNHGYTVYIGCRNVANYTKAYEQIKLQVNKTNSGTKTKRKNNAKQETAEKKNFGRLEYLPMDMKDLKTVMRAVLRFQKAEERLDLLIDSGGGYIGVAHQTTKDGFDLQLQTNYVSQALCALLLLPQINHAKGKIIFMSSVCHFLQYQTCDAFEKQTYDYSPSFIFSWFRYGLAKTLCIQFLKILAIKNPSITCYSVNPGIVINTNIFSSLTTLPVLGIFFWLFFQMVTLLFGVSEQKGAASVVQLALGRERSLPNTKEHNTKSSVDLVSGKYFNKYGIAINPSPVANNLDNSASTWILTVRLLRDRNIQIPSDL</sequence>
<dbReference type="AlphaFoldDB" id="A0A1E5R7E3"/>
<dbReference type="InParanoid" id="A0A1E5R7E3"/>
<evidence type="ECO:0000313" key="4">
    <source>
        <dbReference type="EMBL" id="OEJ82825.1"/>
    </source>
</evidence>
<comment type="similarity">
    <text evidence="1">Belongs to the short-chain dehydrogenases/reductases (SDR) family.</text>
</comment>
<evidence type="ECO:0000313" key="5">
    <source>
        <dbReference type="Proteomes" id="UP000095728"/>
    </source>
</evidence>
<comment type="caution">
    <text evidence="4">The sequence shown here is derived from an EMBL/GenBank/DDBJ whole genome shotgun (WGS) entry which is preliminary data.</text>
</comment>
<dbReference type="GO" id="GO:0016491">
    <property type="term" value="F:oxidoreductase activity"/>
    <property type="evidence" value="ECO:0007669"/>
    <property type="project" value="UniProtKB-KW"/>
</dbReference>
<reference evidence="5" key="1">
    <citation type="journal article" date="2016" name="Genome Announc.">
        <title>Genome sequences of three species of Hanseniaspora isolated from spontaneous wine fermentations.</title>
        <authorList>
            <person name="Sternes P.R."/>
            <person name="Lee D."/>
            <person name="Kutyna D.R."/>
            <person name="Borneman A.R."/>
        </authorList>
    </citation>
    <scope>NUCLEOTIDE SEQUENCE [LARGE SCALE GENOMIC DNA]</scope>
    <source>
        <strain evidence="5">AWRI3579</strain>
    </source>
</reference>
<dbReference type="SUPFAM" id="SSF51735">
    <property type="entry name" value="NAD(P)-binding Rossmann-fold domains"/>
    <property type="match status" value="1"/>
</dbReference>
<dbReference type="FunCoup" id="A0A1E5R7E3">
    <property type="interactions" value="256"/>
</dbReference>
<evidence type="ECO:0000256" key="1">
    <source>
        <dbReference type="ARBA" id="ARBA00006484"/>
    </source>
</evidence>
<keyword evidence="5" id="KW-1185">Reference proteome</keyword>
<keyword evidence="3" id="KW-0560">Oxidoreductase</keyword>
<accession>A0A1E5R7E3</accession>
<dbReference type="STRING" id="56408.A0A1E5R7E3"/>
<name>A0A1E5R7E3_9ASCO</name>
<dbReference type="InterPro" id="IPR036291">
    <property type="entry name" value="NAD(P)-bd_dom_sf"/>
</dbReference>
<evidence type="ECO:0000256" key="3">
    <source>
        <dbReference type="ARBA" id="ARBA00023002"/>
    </source>
</evidence>
<dbReference type="InterPro" id="IPR002347">
    <property type="entry name" value="SDR_fam"/>
</dbReference>
<dbReference type="OrthoDB" id="191139at2759"/>
<organism evidence="4 5">
    <name type="scientific">Hanseniaspora osmophila</name>
    <dbReference type="NCBI Taxonomy" id="56408"/>
    <lineage>
        <taxon>Eukaryota</taxon>
        <taxon>Fungi</taxon>
        <taxon>Dikarya</taxon>
        <taxon>Ascomycota</taxon>
        <taxon>Saccharomycotina</taxon>
        <taxon>Saccharomycetes</taxon>
        <taxon>Saccharomycodales</taxon>
        <taxon>Saccharomycodaceae</taxon>
        <taxon>Hanseniaspora</taxon>
    </lineage>
</organism>
<dbReference type="Proteomes" id="UP000095728">
    <property type="component" value="Unassembled WGS sequence"/>
</dbReference>
<dbReference type="Pfam" id="PF00106">
    <property type="entry name" value="adh_short"/>
    <property type="match status" value="1"/>
</dbReference>
<protein>
    <submittedName>
        <fullName evidence="4">Putative oxidoreductase ENV9</fullName>
    </submittedName>
</protein>
<gene>
    <name evidence="4" type="ORF">AWRI3579_g3431</name>
</gene>
<dbReference type="PANTHER" id="PTHR24320">
    <property type="entry name" value="RETINOL DEHYDROGENASE"/>
    <property type="match status" value="1"/>
</dbReference>
<dbReference type="Gene3D" id="3.40.50.720">
    <property type="entry name" value="NAD(P)-binding Rossmann-like Domain"/>
    <property type="match status" value="1"/>
</dbReference>
<dbReference type="EMBL" id="LPNM01000009">
    <property type="protein sequence ID" value="OEJ82825.1"/>
    <property type="molecule type" value="Genomic_DNA"/>
</dbReference>
<dbReference type="PANTHER" id="PTHR24320:SF282">
    <property type="entry name" value="WW DOMAIN-CONTAINING OXIDOREDUCTASE"/>
    <property type="match status" value="1"/>
</dbReference>
<proteinExistence type="inferred from homology"/>
<keyword evidence="2" id="KW-0521">NADP</keyword>
<evidence type="ECO:0000256" key="2">
    <source>
        <dbReference type="ARBA" id="ARBA00022857"/>
    </source>
</evidence>